<dbReference type="InterPro" id="IPR032466">
    <property type="entry name" value="Metal_Hydrolase"/>
</dbReference>
<dbReference type="EMBL" id="CP084166">
    <property type="protein sequence ID" value="UJG40813.1"/>
    <property type="molecule type" value="Genomic_DNA"/>
</dbReference>
<accession>A0A9Y1FLQ5</accession>
<keyword evidence="3" id="KW-0378">Hydrolase</keyword>
<organism evidence="5">
    <name type="scientific">Candidatus Heimdallarchaeum aukensis</name>
    <dbReference type="NCBI Taxonomy" id="2876573"/>
    <lineage>
        <taxon>Archaea</taxon>
        <taxon>Promethearchaeati</taxon>
        <taxon>Candidatus Heimdallarchaeota</taxon>
        <taxon>Candidatus Heimdallarchaeia (ex Rinke et al. 2021) (nom. nud.)</taxon>
        <taxon>Candidatus Heimdallarchaeales</taxon>
        <taxon>Candidatus Heimdallarchaeaceae</taxon>
        <taxon>Candidatus Heimdallarchaeum</taxon>
    </lineage>
</organism>
<evidence type="ECO:0000256" key="3">
    <source>
        <dbReference type="ARBA" id="ARBA00022801"/>
    </source>
</evidence>
<proteinExistence type="predicted"/>
<dbReference type="GO" id="GO:0006145">
    <property type="term" value="P:purine nucleobase catabolic process"/>
    <property type="evidence" value="ECO:0007669"/>
    <property type="project" value="TreeGrafter"/>
</dbReference>
<protein>
    <submittedName>
        <fullName evidence="5">Dihydroorotase family protein</fullName>
    </submittedName>
</protein>
<evidence type="ECO:0000313" key="5">
    <source>
        <dbReference type="EMBL" id="UJG40813.1"/>
    </source>
</evidence>
<comment type="cofactor">
    <cofactor evidence="1">
        <name>Zn(2+)</name>
        <dbReference type="ChEBI" id="CHEBI:29105"/>
    </cofactor>
</comment>
<dbReference type="PROSITE" id="PS00482">
    <property type="entry name" value="DIHYDROOROTASE_1"/>
    <property type="match status" value="1"/>
</dbReference>
<dbReference type="InterPro" id="IPR006680">
    <property type="entry name" value="Amidohydro-rel"/>
</dbReference>
<dbReference type="GO" id="GO:0046872">
    <property type="term" value="F:metal ion binding"/>
    <property type="evidence" value="ECO:0007669"/>
    <property type="project" value="UniProtKB-KW"/>
</dbReference>
<dbReference type="GO" id="GO:0004038">
    <property type="term" value="F:allantoinase activity"/>
    <property type="evidence" value="ECO:0007669"/>
    <property type="project" value="TreeGrafter"/>
</dbReference>
<dbReference type="Pfam" id="PF01979">
    <property type="entry name" value="Amidohydro_1"/>
    <property type="match status" value="1"/>
</dbReference>
<dbReference type="InterPro" id="IPR011059">
    <property type="entry name" value="Metal-dep_hydrolase_composite"/>
</dbReference>
<dbReference type="PANTHER" id="PTHR43668">
    <property type="entry name" value="ALLANTOINASE"/>
    <property type="match status" value="1"/>
</dbReference>
<dbReference type="InterPro" id="IPR002195">
    <property type="entry name" value="Dihydroorotase_CS"/>
</dbReference>
<feature type="domain" description="Amidohydrolase-related" evidence="4">
    <location>
        <begin position="40"/>
        <end position="394"/>
    </location>
</feature>
<evidence type="ECO:0000259" key="4">
    <source>
        <dbReference type="Pfam" id="PF01979"/>
    </source>
</evidence>
<dbReference type="SUPFAM" id="SSF51556">
    <property type="entry name" value="Metallo-dependent hydrolases"/>
    <property type="match status" value="1"/>
</dbReference>
<name>A0A9Y1FLQ5_9ARCH</name>
<dbReference type="GO" id="GO:0005737">
    <property type="term" value="C:cytoplasm"/>
    <property type="evidence" value="ECO:0007669"/>
    <property type="project" value="TreeGrafter"/>
</dbReference>
<sequence length="397" mass="45380">MIKIENIESWDNLTKDFYIQDLEIESKEDIKIDGTRLIGLPVGIDIHVHFRQPGYEHKEDFVSGSIAALNGGVVKVLDMPNTNPITDSVKNIILKKELAKKSQIDILVASAITNSNINQLREIDEVCDAYKVFMSESFGNLSITKENIEKALSILEDIETDKPIIFHAEDPDILNENKNKKSHLEQRPPEAEGEAVRQISIWASIYPKLKFHVTHLSSYLALRVLRVTKRNNLTVDTCPRYIFFDEKSEIEEWKKKVNPPLRLEGDRIEIKDAFSTGEIEMISSDHSPHTIEEKKEKRLSGMPGVQELLPSVFSLVKRGEITWDRGIEAYHSFPSKLLNINNASIEDGNIIIADLKEAIFIDKDWVKSKVKWSAFENLPLYANIKYVIKDGKIMLKR</sequence>
<dbReference type="Proteomes" id="UP001201020">
    <property type="component" value="Chromosome"/>
</dbReference>
<dbReference type="InterPro" id="IPR050138">
    <property type="entry name" value="DHOase/Allantoinase_Hydrolase"/>
</dbReference>
<reference evidence="5" key="1">
    <citation type="journal article" date="2022" name="Nat. Microbiol.">
        <title>Unique mobile elements and scalable gene flow at the prokaryote-eukaryote boundary revealed by circularized Asgard archaea genomes.</title>
        <authorList>
            <person name="Wu F."/>
            <person name="Speth D.R."/>
            <person name="Philosof A."/>
            <person name="Cremiere A."/>
            <person name="Narayanan A."/>
            <person name="Barco R.A."/>
            <person name="Connon S.A."/>
            <person name="Amend J.P."/>
            <person name="Antoshechkin I.A."/>
            <person name="Orphan V.J."/>
        </authorList>
    </citation>
    <scope>NUCLEOTIDE SEQUENCE</scope>
    <source>
        <strain evidence="5">PM71</strain>
    </source>
</reference>
<dbReference type="Gene3D" id="3.20.20.140">
    <property type="entry name" value="Metal-dependent hydrolases"/>
    <property type="match status" value="1"/>
</dbReference>
<keyword evidence="2" id="KW-0479">Metal-binding</keyword>
<dbReference type="AlphaFoldDB" id="A0A9Y1FLQ5"/>
<evidence type="ECO:0000256" key="1">
    <source>
        <dbReference type="ARBA" id="ARBA00001947"/>
    </source>
</evidence>
<dbReference type="SUPFAM" id="SSF51338">
    <property type="entry name" value="Composite domain of metallo-dependent hydrolases"/>
    <property type="match status" value="1"/>
</dbReference>
<evidence type="ECO:0000256" key="2">
    <source>
        <dbReference type="ARBA" id="ARBA00022723"/>
    </source>
</evidence>
<gene>
    <name evidence="5" type="ORF">K9W45_13370</name>
</gene>
<dbReference type="PANTHER" id="PTHR43668:SF2">
    <property type="entry name" value="ALLANTOINASE"/>
    <property type="match status" value="1"/>
</dbReference>